<dbReference type="Proteomes" id="UP001589607">
    <property type="component" value="Unassembled WGS sequence"/>
</dbReference>
<feature type="domain" description="IgGFc-binding protein N-terminal" evidence="2">
    <location>
        <begin position="128"/>
        <end position="437"/>
    </location>
</feature>
<evidence type="ECO:0000313" key="4">
    <source>
        <dbReference type="Proteomes" id="UP001589607"/>
    </source>
</evidence>
<organism evidence="3 4">
    <name type="scientific">Flavobacterium jumunjinense</name>
    <dbReference type="NCBI Taxonomy" id="998845"/>
    <lineage>
        <taxon>Bacteria</taxon>
        <taxon>Pseudomonadati</taxon>
        <taxon>Bacteroidota</taxon>
        <taxon>Flavobacteriia</taxon>
        <taxon>Flavobacteriales</taxon>
        <taxon>Flavobacteriaceae</taxon>
        <taxon>Flavobacterium</taxon>
    </lineage>
</organism>
<evidence type="ECO:0000313" key="3">
    <source>
        <dbReference type="EMBL" id="MFB9097529.1"/>
    </source>
</evidence>
<dbReference type="PANTHER" id="PTHR46534">
    <property type="entry name" value="IGGFC_BINDING DOMAIN-CONTAINING PROTEIN"/>
    <property type="match status" value="1"/>
</dbReference>
<name>A0ABV5GQI5_9FLAO</name>
<evidence type="ECO:0000256" key="1">
    <source>
        <dbReference type="SAM" id="SignalP"/>
    </source>
</evidence>
<dbReference type="Pfam" id="PF17517">
    <property type="entry name" value="IgGFc_binding"/>
    <property type="match status" value="1"/>
</dbReference>
<dbReference type="InterPro" id="IPR035234">
    <property type="entry name" value="IgGFc-bd_N"/>
</dbReference>
<feature type="signal peptide" evidence="1">
    <location>
        <begin position="1"/>
        <end position="19"/>
    </location>
</feature>
<feature type="non-terminal residue" evidence="3">
    <location>
        <position position="604"/>
    </location>
</feature>
<feature type="chain" id="PRO_5047419653" evidence="1">
    <location>
        <begin position="20"/>
        <end position="604"/>
    </location>
</feature>
<keyword evidence="4" id="KW-1185">Reference proteome</keyword>
<dbReference type="PANTHER" id="PTHR46534:SF1">
    <property type="entry name" value="IGGFC-BINDING PROTEIN N-TERMINAL DOMAIN-CONTAINING PROTEIN"/>
    <property type="match status" value="1"/>
</dbReference>
<proteinExistence type="predicted"/>
<dbReference type="RefSeq" id="WP_379678062.1">
    <property type="nucleotide sequence ID" value="NZ_JBHMEY010000058.1"/>
</dbReference>
<sequence>MKKLAVLLTLLFSSLLSFAQLSDKHWLPPLHARVGGVVNDHYIYLSTPFFDPFEVTITTGDGTPISGSPFSISLINPIKVLIGNSQPSSMFVDINSVNTIESDKGLILSGPKDFYVSLRVRSPNHAETLVSKGKTAKGTDFRLGSMPQEFDGEARNFVSSFMATEDNTTVTVSDYDPGVEFASGSGNITLNSQNFTLNKGQSVVLSGYNEVPANLSGFVGALLNSDKPIVVNTGNALSGFGTAFEGQDFNLDQIVPFNQVGNQYILVKGNGSDTSERPLVIATQDNTTIFINGNTIPVATLNAGEHFLIPSSNYIGTFQHKNMYIESNNPIYVYQFLAGNSSDATTGLNFIPPLSCYWQKTVKLIPEYKRIGNTSYDDSQIIIVTAADATVSINNATITSASLIPLGNSNWKTYRVSNPLTNIFVESTGPVAVGVFGSDGENAGFGGYYSGFGSEPEDTDITICSNSTIDLFEAIEGNPEAGGFWTPSLNSDTNIFDATLDNEGTYIYNYDIVCDGLTVNETISINVTFEQLPFAGNDTAKSFCASESPFNLFTLLGTTNAFGNWTLNGVPRTNGFIDPSIDSAGDYIYTIPATSACEAVSATV</sequence>
<protein>
    <submittedName>
        <fullName evidence="3">IgGFc-binding protein</fullName>
    </submittedName>
</protein>
<reference evidence="3 4" key="1">
    <citation type="submission" date="2024-09" db="EMBL/GenBank/DDBJ databases">
        <authorList>
            <person name="Sun Q."/>
            <person name="Mori K."/>
        </authorList>
    </citation>
    <scope>NUCLEOTIDE SEQUENCE [LARGE SCALE GENOMIC DNA]</scope>
    <source>
        <strain evidence="3 4">CECT 7955</strain>
    </source>
</reference>
<keyword evidence="1" id="KW-0732">Signal</keyword>
<accession>A0ABV5GQI5</accession>
<dbReference type="EMBL" id="JBHMEY010000058">
    <property type="protein sequence ID" value="MFB9097529.1"/>
    <property type="molecule type" value="Genomic_DNA"/>
</dbReference>
<gene>
    <name evidence="3" type="ORF">ACFFVF_13485</name>
</gene>
<evidence type="ECO:0000259" key="2">
    <source>
        <dbReference type="Pfam" id="PF17517"/>
    </source>
</evidence>
<comment type="caution">
    <text evidence="3">The sequence shown here is derived from an EMBL/GenBank/DDBJ whole genome shotgun (WGS) entry which is preliminary data.</text>
</comment>